<evidence type="ECO:0000256" key="12">
    <source>
        <dbReference type="ARBA" id="ARBA00022989"/>
    </source>
</evidence>
<keyword evidence="9" id="KW-0547">Nucleotide-binding</keyword>
<dbReference type="GO" id="GO:0016020">
    <property type="term" value="C:membrane"/>
    <property type="evidence" value="ECO:0007669"/>
    <property type="project" value="UniProtKB-SubCell"/>
</dbReference>
<reference evidence="16 17" key="1">
    <citation type="journal article" date="2020" name="Mol. Plant">
        <title>The Chromosome-Based Rubber Tree Genome Provides New Insights into Spurge Genome Evolution and Rubber Biosynthesis.</title>
        <authorList>
            <person name="Liu J."/>
            <person name="Shi C."/>
            <person name="Shi C.C."/>
            <person name="Li W."/>
            <person name="Zhang Q.J."/>
            <person name="Zhang Y."/>
            <person name="Li K."/>
            <person name="Lu H.F."/>
            <person name="Shi C."/>
            <person name="Zhu S.T."/>
            <person name="Xiao Z.Y."/>
            <person name="Nan H."/>
            <person name="Yue Y."/>
            <person name="Zhu X.G."/>
            <person name="Wu Y."/>
            <person name="Hong X.N."/>
            <person name="Fan G.Y."/>
            <person name="Tong Y."/>
            <person name="Zhang D."/>
            <person name="Mao C.L."/>
            <person name="Liu Y.L."/>
            <person name="Hao S.J."/>
            <person name="Liu W.Q."/>
            <person name="Lv M.Q."/>
            <person name="Zhang H.B."/>
            <person name="Liu Y."/>
            <person name="Hu-Tang G.R."/>
            <person name="Wang J.P."/>
            <person name="Wang J.H."/>
            <person name="Sun Y.H."/>
            <person name="Ni S.B."/>
            <person name="Chen W.B."/>
            <person name="Zhang X.C."/>
            <person name="Jiao Y.N."/>
            <person name="Eichler E.E."/>
            <person name="Li G.H."/>
            <person name="Liu X."/>
            <person name="Gao L.Z."/>
        </authorList>
    </citation>
    <scope>NUCLEOTIDE SEQUENCE [LARGE SCALE GENOMIC DNA]</scope>
    <source>
        <strain evidence="17">cv. GT1</strain>
        <tissue evidence="16">Leaf</tissue>
    </source>
</reference>
<dbReference type="CDD" id="cd10432">
    <property type="entry name" value="BI-1-like_bacterial"/>
    <property type="match status" value="1"/>
</dbReference>
<keyword evidence="7" id="KW-0819">tRNA processing</keyword>
<dbReference type="NCBIfam" id="TIGR00150">
    <property type="entry name" value="T6A_YjeE"/>
    <property type="match status" value="1"/>
</dbReference>
<feature type="transmembrane region" description="Helical" evidence="15">
    <location>
        <begin position="84"/>
        <end position="104"/>
    </location>
</feature>
<evidence type="ECO:0000256" key="6">
    <source>
        <dbReference type="ARBA" id="ARBA00022692"/>
    </source>
</evidence>
<dbReference type="Gene3D" id="3.40.50.300">
    <property type="entry name" value="P-loop containing nucleotide triphosphate hydrolases"/>
    <property type="match status" value="1"/>
</dbReference>
<evidence type="ECO:0000256" key="5">
    <source>
        <dbReference type="ARBA" id="ARBA00022490"/>
    </source>
</evidence>
<comment type="similarity">
    <text evidence="3">Belongs to the TsaE family.</text>
</comment>
<evidence type="ECO:0000256" key="8">
    <source>
        <dbReference type="ARBA" id="ARBA00022723"/>
    </source>
</evidence>
<dbReference type="GO" id="GO:0002949">
    <property type="term" value="P:tRNA threonylcarbamoyladenosine modification"/>
    <property type="evidence" value="ECO:0007669"/>
    <property type="project" value="InterPro"/>
</dbReference>
<dbReference type="GO" id="GO:0046872">
    <property type="term" value="F:metal ion binding"/>
    <property type="evidence" value="ECO:0007669"/>
    <property type="project" value="UniProtKB-KW"/>
</dbReference>
<dbReference type="InterPro" id="IPR027417">
    <property type="entry name" value="P-loop_NTPase"/>
</dbReference>
<dbReference type="EMBL" id="JAAGAX010000511">
    <property type="protein sequence ID" value="KAF2282162.1"/>
    <property type="molecule type" value="Genomic_DNA"/>
</dbReference>
<evidence type="ECO:0000256" key="15">
    <source>
        <dbReference type="SAM" id="Phobius"/>
    </source>
</evidence>
<dbReference type="InterPro" id="IPR006214">
    <property type="entry name" value="Bax_inhibitor_1-related"/>
</dbReference>
<keyword evidence="17" id="KW-1185">Reference proteome</keyword>
<dbReference type="SUPFAM" id="SSF52540">
    <property type="entry name" value="P-loop containing nucleoside triphosphate hydrolases"/>
    <property type="match status" value="1"/>
</dbReference>
<feature type="transmembrane region" description="Helical" evidence="15">
    <location>
        <begin position="165"/>
        <end position="185"/>
    </location>
</feature>
<evidence type="ECO:0000256" key="2">
    <source>
        <dbReference type="ARBA" id="ARBA00004496"/>
    </source>
</evidence>
<feature type="transmembrane region" description="Helical" evidence="15">
    <location>
        <begin position="24"/>
        <end position="45"/>
    </location>
</feature>
<feature type="transmembrane region" description="Helical" evidence="15">
    <location>
        <begin position="140"/>
        <end position="159"/>
    </location>
</feature>
<dbReference type="PANTHER" id="PTHR33540">
    <property type="entry name" value="TRNA THREONYLCARBAMOYLADENOSINE BIOSYNTHESIS PROTEIN TSAE"/>
    <property type="match status" value="1"/>
</dbReference>
<dbReference type="Pfam" id="PF01027">
    <property type="entry name" value="Bax1-I"/>
    <property type="match status" value="1"/>
</dbReference>
<keyword evidence="11" id="KW-0460">Magnesium</keyword>
<evidence type="ECO:0000256" key="11">
    <source>
        <dbReference type="ARBA" id="ARBA00022842"/>
    </source>
</evidence>
<evidence type="ECO:0000313" key="16">
    <source>
        <dbReference type="EMBL" id="KAF2282162.1"/>
    </source>
</evidence>
<evidence type="ECO:0000256" key="7">
    <source>
        <dbReference type="ARBA" id="ARBA00022694"/>
    </source>
</evidence>
<sequence>MNDYSAQFQSAYYCAGLRSYLVKVYNYMAAALGLTGVVALMTSFSHGLMSVLYGTPLHWVVSLAPIVMVFFLSSRVHSMSVQAVFAVFFGFAATMGLSLSYMFMVYTAHSIARVFFISSAMFGAMAFYGNTTKRDLSKFGTFLIMGVVGILIASVVNIFMASGPLHFAISVVAVVVFTAMTAFDAQRIKDMYYRFNDGSEVPAGDMVVAVSGDLGVGKTEFCRAIILELSSASFLGSPTFGIIHEYECPGGFFLYHVDLYRLSSVKEVQEAGVFDVLAGNLVLIEWPGILGGCVKFDLELNITYSSEGNDMRDIVITRGNS</sequence>
<protein>
    <recommendedName>
        <fullName evidence="4">tRNA threonylcarbamoyladenosine biosynthesis protein TsaE</fullName>
    </recommendedName>
    <alternativeName>
        <fullName evidence="14">t(6)A37 threonylcarbamoyladenosine biosynthesis protein TsaE</fullName>
    </alternativeName>
</protein>
<organism evidence="16 17">
    <name type="scientific">Hevea brasiliensis</name>
    <name type="common">Para rubber tree</name>
    <name type="synonym">Siphonia brasiliensis</name>
    <dbReference type="NCBI Taxonomy" id="3981"/>
    <lineage>
        <taxon>Eukaryota</taxon>
        <taxon>Viridiplantae</taxon>
        <taxon>Streptophyta</taxon>
        <taxon>Embryophyta</taxon>
        <taxon>Tracheophyta</taxon>
        <taxon>Spermatophyta</taxon>
        <taxon>Magnoliopsida</taxon>
        <taxon>eudicotyledons</taxon>
        <taxon>Gunneridae</taxon>
        <taxon>Pentapetalae</taxon>
        <taxon>rosids</taxon>
        <taxon>fabids</taxon>
        <taxon>Malpighiales</taxon>
        <taxon>Euphorbiaceae</taxon>
        <taxon>Crotonoideae</taxon>
        <taxon>Micrandreae</taxon>
        <taxon>Hevea</taxon>
    </lineage>
</organism>
<evidence type="ECO:0000256" key="14">
    <source>
        <dbReference type="ARBA" id="ARBA00032441"/>
    </source>
</evidence>
<gene>
    <name evidence="16" type="ORF">GH714_042986</name>
</gene>
<accession>A0A6A6K032</accession>
<evidence type="ECO:0000256" key="3">
    <source>
        <dbReference type="ARBA" id="ARBA00007599"/>
    </source>
</evidence>
<evidence type="ECO:0000256" key="13">
    <source>
        <dbReference type="ARBA" id="ARBA00023136"/>
    </source>
</evidence>
<comment type="caution">
    <text evidence="16">The sequence shown here is derived from an EMBL/GenBank/DDBJ whole genome shotgun (WGS) entry which is preliminary data.</text>
</comment>
<dbReference type="GO" id="GO:0005524">
    <property type="term" value="F:ATP binding"/>
    <property type="evidence" value="ECO:0007669"/>
    <property type="project" value="UniProtKB-KW"/>
</dbReference>
<dbReference type="Pfam" id="PF02367">
    <property type="entry name" value="TsaE"/>
    <property type="match status" value="1"/>
</dbReference>
<proteinExistence type="inferred from homology"/>
<evidence type="ECO:0000256" key="4">
    <source>
        <dbReference type="ARBA" id="ARBA00019010"/>
    </source>
</evidence>
<dbReference type="GO" id="GO:0005737">
    <property type="term" value="C:cytoplasm"/>
    <property type="evidence" value="ECO:0007669"/>
    <property type="project" value="UniProtKB-SubCell"/>
</dbReference>
<comment type="subcellular location">
    <subcellularLocation>
        <location evidence="2">Cytoplasm</location>
    </subcellularLocation>
    <subcellularLocation>
        <location evidence="1">Membrane</location>
        <topology evidence="1">Multi-pass membrane protein</topology>
    </subcellularLocation>
</comment>
<dbReference type="PANTHER" id="PTHR33540:SF2">
    <property type="entry name" value="TRNA THREONYLCARBAMOYLADENOSINE BIOSYNTHESIS PROTEIN TSAE"/>
    <property type="match status" value="1"/>
</dbReference>
<dbReference type="AlphaFoldDB" id="A0A6A6K032"/>
<dbReference type="Proteomes" id="UP000467840">
    <property type="component" value="Unassembled WGS sequence"/>
</dbReference>
<keyword evidence="12 15" id="KW-1133">Transmembrane helix</keyword>
<keyword evidence="5" id="KW-0963">Cytoplasm</keyword>
<keyword evidence="10" id="KW-0067">ATP-binding</keyword>
<feature type="transmembrane region" description="Helical" evidence="15">
    <location>
        <begin position="110"/>
        <end position="128"/>
    </location>
</feature>
<evidence type="ECO:0000256" key="9">
    <source>
        <dbReference type="ARBA" id="ARBA00022741"/>
    </source>
</evidence>
<keyword evidence="6 15" id="KW-0812">Transmembrane</keyword>
<dbReference type="InterPro" id="IPR003442">
    <property type="entry name" value="T6A_TsaE"/>
</dbReference>
<feature type="transmembrane region" description="Helical" evidence="15">
    <location>
        <begin position="51"/>
        <end position="72"/>
    </location>
</feature>
<evidence type="ECO:0000256" key="10">
    <source>
        <dbReference type="ARBA" id="ARBA00022840"/>
    </source>
</evidence>
<evidence type="ECO:0000313" key="17">
    <source>
        <dbReference type="Proteomes" id="UP000467840"/>
    </source>
</evidence>
<name>A0A6A6K032_HEVBR</name>
<keyword evidence="8" id="KW-0479">Metal-binding</keyword>
<keyword evidence="13 15" id="KW-0472">Membrane</keyword>
<evidence type="ECO:0000256" key="1">
    <source>
        <dbReference type="ARBA" id="ARBA00004141"/>
    </source>
</evidence>